<feature type="region of interest" description="Disordered" evidence="1">
    <location>
        <begin position="1"/>
        <end position="20"/>
    </location>
</feature>
<keyword evidence="3" id="KW-1185">Reference proteome</keyword>
<name>A0ABT8FPG1_9ACTN</name>
<organism evidence="2 3">
    <name type="scientific">Nocardioides oceani</name>
    <dbReference type="NCBI Taxonomy" id="3058369"/>
    <lineage>
        <taxon>Bacteria</taxon>
        <taxon>Bacillati</taxon>
        <taxon>Actinomycetota</taxon>
        <taxon>Actinomycetes</taxon>
        <taxon>Propionibacteriales</taxon>
        <taxon>Nocardioidaceae</taxon>
        <taxon>Nocardioides</taxon>
    </lineage>
</organism>
<feature type="non-terminal residue" evidence="2">
    <location>
        <position position="69"/>
    </location>
</feature>
<feature type="non-terminal residue" evidence="2">
    <location>
        <position position="1"/>
    </location>
</feature>
<evidence type="ECO:0000313" key="2">
    <source>
        <dbReference type="EMBL" id="MDN4176082.1"/>
    </source>
</evidence>
<gene>
    <name evidence="2" type="ORF">QWY28_24260</name>
</gene>
<reference evidence="2" key="1">
    <citation type="submission" date="2023-06" db="EMBL/GenBank/DDBJ databases">
        <title>Draft genome sequence of Nocardioides sp. SOB77.</title>
        <authorList>
            <person name="Zhang G."/>
        </authorList>
    </citation>
    <scope>NUCLEOTIDE SEQUENCE</scope>
    <source>
        <strain evidence="2">SOB77</strain>
    </source>
</reference>
<protein>
    <submittedName>
        <fullName evidence="2">MBL fold metallo-hydrolase</fullName>
    </submittedName>
</protein>
<evidence type="ECO:0000256" key="1">
    <source>
        <dbReference type="SAM" id="MobiDB-lite"/>
    </source>
</evidence>
<proteinExistence type="predicted"/>
<dbReference type="Proteomes" id="UP001168620">
    <property type="component" value="Unassembled WGS sequence"/>
</dbReference>
<comment type="caution">
    <text evidence="2">The sequence shown here is derived from an EMBL/GenBank/DDBJ whole genome shotgun (WGS) entry which is preliminary data.</text>
</comment>
<accession>A0ABT8FPG1</accession>
<evidence type="ECO:0000313" key="3">
    <source>
        <dbReference type="Proteomes" id="UP001168620"/>
    </source>
</evidence>
<sequence length="69" mass="7702">GGFSLTWNDTAGPLRDDPSRVLDRLARRPRADVHVGAVQGFGQYTNGLRDPRDYAEAVRSRVFVPSHHD</sequence>
<dbReference type="EMBL" id="JAUHJQ010000327">
    <property type="protein sequence ID" value="MDN4176082.1"/>
    <property type="molecule type" value="Genomic_DNA"/>
</dbReference>